<feature type="compositionally biased region" description="Basic and acidic residues" evidence="1">
    <location>
        <begin position="44"/>
        <end position="58"/>
    </location>
</feature>
<dbReference type="InterPro" id="IPR011006">
    <property type="entry name" value="CheY-like_superfamily"/>
</dbReference>
<evidence type="ECO:0000313" key="4">
    <source>
        <dbReference type="Proteomes" id="UP000631535"/>
    </source>
</evidence>
<evidence type="ECO:0000256" key="1">
    <source>
        <dbReference type="SAM" id="MobiDB-lite"/>
    </source>
</evidence>
<dbReference type="SMART" id="SM01012">
    <property type="entry name" value="ANTAR"/>
    <property type="match status" value="1"/>
</dbReference>
<dbReference type="RefSeq" id="WP_189039892.1">
    <property type="nucleotide sequence ID" value="NZ_BMMP01000027.1"/>
</dbReference>
<name>A0ABQ2MTX5_9ACTN</name>
<dbReference type="Pfam" id="PF03861">
    <property type="entry name" value="ANTAR"/>
    <property type="match status" value="1"/>
</dbReference>
<dbReference type="Proteomes" id="UP000631535">
    <property type="component" value="Unassembled WGS sequence"/>
</dbReference>
<proteinExistence type="predicted"/>
<dbReference type="Gene3D" id="1.10.10.10">
    <property type="entry name" value="Winged helix-like DNA-binding domain superfamily/Winged helix DNA-binding domain"/>
    <property type="match status" value="1"/>
</dbReference>
<dbReference type="InterPro" id="IPR036388">
    <property type="entry name" value="WH-like_DNA-bd_sf"/>
</dbReference>
<dbReference type="EMBL" id="BMMP01000027">
    <property type="protein sequence ID" value="GGO57900.1"/>
    <property type="molecule type" value="Genomic_DNA"/>
</dbReference>
<dbReference type="PROSITE" id="PS50921">
    <property type="entry name" value="ANTAR"/>
    <property type="match status" value="1"/>
</dbReference>
<feature type="domain" description="ANTAR" evidence="2">
    <location>
        <begin position="58"/>
        <end position="119"/>
    </location>
</feature>
<sequence length="154" mass="15896">MEESATCEPPPGENVARAVVPPCRNGSSSCEDAALDPYDGAALDPHEDAALDPHEGAALDPHRELAQLRRAMRTRPTIDQACGVLMATFGLNPRSAWQVLVATSQNTNTKLHSLAGELIGTAGGGPLSADVRRQLVAAVARAKAGTAVPEAAAP</sequence>
<keyword evidence="4" id="KW-1185">Reference proteome</keyword>
<evidence type="ECO:0000313" key="3">
    <source>
        <dbReference type="EMBL" id="GGO57900.1"/>
    </source>
</evidence>
<dbReference type="SUPFAM" id="SSF52172">
    <property type="entry name" value="CheY-like"/>
    <property type="match status" value="1"/>
</dbReference>
<gene>
    <name evidence="3" type="ORF">GCM10012287_54810</name>
</gene>
<reference evidence="4" key="1">
    <citation type="journal article" date="2019" name="Int. J. Syst. Evol. Microbiol.">
        <title>The Global Catalogue of Microorganisms (GCM) 10K type strain sequencing project: providing services to taxonomists for standard genome sequencing and annotation.</title>
        <authorList>
            <consortium name="The Broad Institute Genomics Platform"/>
            <consortium name="The Broad Institute Genome Sequencing Center for Infectious Disease"/>
            <person name="Wu L."/>
            <person name="Ma J."/>
        </authorList>
    </citation>
    <scope>NUCLEOTIDE SEQUENCE [LARGE SCALE GENOMIC DNA]</scope>
    <source>
        <strain evidence="4">CGMCC 4.7178</strain>
    </source>
</reference>
<accession>A0ABQ2MTX5</accession>
<comment type="caution">
    <text evidence="3">The sequence shown here is derived from an EMBL/GenBank/DDBJ whole genome shotgun (WGS) entry which is preliminary data.</text>
</comment>
<organism evidence="3 4">
    <name type="scientific">Streptomyces daqingensis</name>
    <dbReference type="NCBI Taxonomy" id="1472640"/>
    <lineage>
        <taxon>Bacteria</taxon>
        <taxon>Bacillati</taxon>
        <taxon>Actinomycetota</taxon>
        <taxon>Actinomycetes</taxon>
        <taxon>Kitasatosporales</taxon>
        <taxon>Streptomycetaceae</taxon>
        <taxon>Streptomyces</taxon>
    </lineage>
</organism>
<dbReference type="InterPro" id="IPR005561">
    <property type="entry name" value="ANTAR"/>
</dbReference>
<protein>
    <recommendedName>
        <fullName evidence="2">ANTAR domain-containing protein</fullName>
    </recommendedName>
</protein>
<evidence type="ECO:0000259" key="2">
    <source>
        <dbReference type="PROSITE" id="PS50921"/>
    </source>
</evidence>
<feature type="region of interest" description="Disordered" evidence="1">
    <location>
        <begin position="1"/>
        <end position="58"/>
    </location>
</feature>